<accession>A0A0A9DNC7</accession>
<organism evidence="1">
    <name type="scientific">Arundo donax</name>
    <name type="common">Giant reed</name>
    <name type="synonym">Donax arundinaceus</name>
    <dbReference type="NCBI Taxonomy" id="35708"/>
    <lineage>
        <taxon>Eukaryota</taxon>
        <taxon>Viridiplantae</taxon>
        <taxon>Streptophyta</taxon>
        <taxon>Embryophyta</taxon>
        <taxon>Tracheophyta</taxon>
        <taxon>Spermatophyta</taxon>
        <taxon>Magnoliopsida</taxon>
        <taxon>Liliopsida</taxon>
        <taxon>Poales</taxon>
        <taxon>Poaceae</taxon>
        <taxon>PACMAD clade</taxon>
        <taxon>Arundinoideae</taxon>
        <taxon>Arundineae</taxon>
        <taxon>Arundo</taxon>
    </lineage>
</organism>
<dbReference type="EMBL" id="GBRH01207821">
    <property type="protein sequence ID" value="JAD90074.1"/>
    <property type="molecule type" value="Transcribed_RNA"/>
</dbReference>
<name>A0A0A9DNC7_ARUDO</name>
<protein>
    <submittedName>
        <fullName evidence="1">Uncharacterized protein</fullName>
    </submittedName>
</protein>
<dbReference type="AlphaFoldDB" id="A0A0A9DNC7"/>
<proteinExistence type="predicted"/>
<reference evidence="1" key="2">
    <citation type="journal article" date="2015" name="Data Brief">
        <title>Shoot transcriptome of the giant reed, Arundo donax.</title>
        <authorList>
            <person name="Barrero R.A."/>
            <person name="Guerrero F.D."/>
            <person name="Moolhuijzen P."/>
            <person name="Goolsby J.A."/>
            <person name="Tidwell J."/>
            <person name="Bellgard S.E."/>
            <person name="Bellgard M.I."/>
        </authorList>
    </citation>
    <scope>NUCLEOTIDE SEQUENCE</scope>
    <source>
        <tissue evidence="1">Shoot tissue taken approximately 20 cm above the soil surface</tissue>
    </source>
</reference>
<evidence type="ECO:0000313" key="1">
    <source>
        <dbReference type="EMBL" id="JAD90074.1"/>
    </source>
</evidence>
<reference evidence="1" key="1">
    <citation type="submission" date="2014-09" db="EMBL/GenBank/DDBJ databases">
        <authorList>
            <person name="Magalhaes I.L.F."/>
            <person name="Oliveira U."/>
            <person name="Santos F.R."/>
            <person name="Vidigal T.H.D.A."/>
            <person name="Brescovit A.D."/>
            <person name="Santos A.J."/>
        </authorList>
    </citation>
    <scope>NUCLEOTIDE SEQUENCE</scope>
    <source>
        <tissue evidence="1">Shoot tissue taken approximately 20 cm above the soil surface</tissue>
    </source>
</reference>
<sequence>MALKVLNLVQSLGIVNHLGIDVDITSSKVLLCLPNLQYVLKTFQANCNNSGVRANKQITEWLDAILGKKELNLVMCSTRSGI</sequence>